<dbReference type="Gene3D" id="3.40.50.720">
    <property type="entry name" value="NAD(P)-binding Rossmann-like Domain"/>
    <property type="match status" value="1"/>
</dbReference>
<dbReference type="Pfam" id="PF13460">
    <property type="entry name" value="NAD_binding_10"/>
    <property type="match status" value="1"/>
</dbReference>
<sequence length="306" mass="33187">MRIAVAPASAKTAAAAIRRLLAAPEPVEVRALYRNLGRVPTALSSNPRFRAVRADVSDPLSLDFAGCDAVLAVTPPVYDGRDVVANAEAVSNNVKDAIARSGSVKRLVLLSSSGAQFSKGVGEMKTNNAAERIFTDTDIPAVIFVRCAYFMENWTANLDTLRAPKPFFYSTVTPLDWKMPMVPIDDIGSTLASQLIGRTMPALKPHIFELHGPRLYTPLDVQQAFCSALRKQVAIKPVERAELDAFFSRIFPPQSVGEWVEMATCFLPGGVMAADSINYDDVLVQRGTTELVDAIKSAVDVGFERA</sequence>
<evidence type="ECO:0000259" key="1">
    <source>
        <dbReference type="Pfam" id="PF13460"/>
    </source>
</evidence>
<gene>
    <name evidence="2" type="ORF">CDD80_424</name>
</gene>
<feature type="domain" description="NAD(P)-binding" evidence="1">
    <location>
        <begin position="8"/>
        <end position="134"/>
    </location>
</feature>
<protein>
    <recommendedName>
        <fullName evidence="1">NAD(P)-binding domain-containing protein</fullName>
    </recommendedName>
</protein>
<reference evidence="2 3" key="1">
    <citation type="submission" date="2017-06" db="EMBL/GenBank/DDBJ databases">
        <title>Ant-infecting Ophiocordyceps genomes reveal a high diversity of potential behavioral manipulation genes and a possible major role for enterotoxins.</title>
        <authorList>
            <person name="De Bekker C."/>
            <person name="Evans H.C."/>
            <person name="Brachmann A."/>
            <person name="Hughes D.P."/>
        </authorList>
    </citation>
    <scope>NUCLEOTIDE SEQUENCE [LARGE SCALE GENOMIC DNA]</scope>
    <source>
        <strain evidence="2 3">Map16</strain>
    </source>
</reference>
<dbReference type="Proteomes" id="UP000226431">
    <property type="component" value="Unassembled WGS sequence"/>
</dbReference>
<proteinExistence type="predicted"/>
<name>A0A2C5Z999_9HYPO</name>
<evidence type="ECO:0000313" key="2">
    <source>
        <dbReference type="EMBL" id="PHH77597.1"/>
    </source>
</evidence>
<dbReference type="InterPro" id="IPR051604">
    <property type="entry name" value="Ergot_Alk_Oxidoreductase"/>
</dbReference>
<dbReference type="PANTHER" id="PTHR43162:SF1">
    <property type="entry name" value="PRESTALK A DIFFERENTIATION PROTEIN A"/>
    <property type="match status" value="1"/>
</dbReference>
<dbReference type="PANTHER" id="PTHR43162">
    <property type="match status" value="1"/>
</dbReference>
<dbReference type="EMBL" id="NJES01000112">
    <property type="protein sequence ID" value="PHH77597.1"/>
    <property type="molecule type" value="Genomic_DNA"/>
</dbReference>
<keyword evidence="3" id="KW-1185">Reference proteome</keyword>
<dbReference type="STRING" id="2004952.A0A2C5Z999"/>
<dbReference type="AlphaFoldDB" id="A0A2C5Z999"/>
<dbReference type="SUPFAM" id="SSF51735">
    <property type="entry name" value="NAD(P)-binding Rossmann-fold domains"/>
    <property type="match status" value="1"/>
</dbReference>
<organism evidence="2 3">
    <name type="scientific">Ophiocordyceps camponoti-rufipedis</name>
    <dbReference type="NCBI Taxonomy" id="2004952"/>
    <lineage>
        <taxon>Eukaryota</taxon>
        <taxon>Fungi</taxon>
        <taxon>Dikarya</taxon>
        <taxon>Ascomycota</taxon>
        <taxon>Pezizomycotina</taxon>
        <taxon>Sordariomycetes</taxon>
        <taxon>Hypocreomycetidae</taxon>
        <taxon>Hypocreales</taxon>
        <taxon>Ophiocordycipitaceae</taxon>
        <taxon>Ophiocordyceps</taxon>
    </lineage>
</organism>
<dbReference type="InterPro" id="IPR016040">
    <property type="entry name" value="NAD(P)-bd_dom"/>
</dbReference>
<dbReference type="InterPro" id="IPR036291">
    <property type="entry name" value="NAD(P)-bd_dom_sf"/>
</dbReference>
<evidence type="ECO:0000313" key="3">
    <source>
        <dbReference type="Proteomes" id="UP000226431"/>
    </source>
</evidence>
<comment type="caution">
    <text evidence="2">The sequence shown here is derived from an EMBL/GenBank/DDBJ whole genome shotgun (WGS) entry which is preliminary data.</text>
</comment>
<accession>A0A2C5Z999</accession>
<dbReference type="OrthoDB" id="419598at2759"/>